<organism evidence="2 3">
    <name type="scientific">Bowmanella yangjiangensis</name>
    <dbReference type="NCBI Taxonomy" id="2811230"/>
    <lineage>
        <taxon>Bacteria</taxon>
        <taxon>Pseudomonadati</taxon>
        <taxon>Pseudomonadota</taxon>
        <taxon>Gammaproteobacteria</taxon>
        <taxon>Alteromonadales</taxon>
        <taxon>Alteromonadaceae</taxon>
        <taxon>Bowmanella</taxon>
    </lineage>
</organism>
<evidence type="ECO:0000313" key="2">
    <source>
        <dbReference type="EMBL" id="MBN7820683.1"/>
    </source>
</evidence>
<name>A0ABS3CUA4_9ALTE</name>
<keyword evidence="1" id="KW-1133">Transmembrane helix</keyword>
<dbReference type="EMBL" id="JAFKCS010000011">
    <property type="protein sequence ID" value="MBN7820683.1"/>
    <property type="molecule type" value="Genomic_DNA"/>
</dbReference>
<feature type="transmembrane region" description="Helical" evidence="1">
    <location>
        <begin position="105"/>
        <end position="127"/>
    </location>
</feature>
<evidence type="ECO:0008006" key="4">
    <source>
        <dbReference type="Google" id="ProtNLM"/>
    </source>
</evidence>
<feature type="transmembrane region" description="Helical" evidence="1">
    <location>
        <begin position="68"/>
        <end position="93"/>
    </location>
</feature>
<reference evidence="2 3" key="1">
    <citation type="submission" date="2021-03" db="EMBL/GenBank/DDBJ databases">
        <title>novel species isolated from a fishpond in China.</title>
        <authorList>
            <person name="Lu H."/>
            <person name="Cai Z."/>
        </authorList>
    </citation>
    <scope>NUCLEOTIDE SEQUENCE [LARGE SCALE GENOMIC DNA]</scope>
    <source>
        <strain evidence="2 3">Y57</strain>
    </source>
</reference>
<keyword evidence="1" id="KW-0812">Transmembrane</keyword>
<keyword evidence="1" id="KW-0472">Membrane</keyword>
<gene>
    <name evidence="2" type="ORF">J0A65_12460</name>
</gene>
<dbReference type="RefSeq" id="WP_206594514.1">
    <property type="nucleotide sequence ID" value="NZ_JAFKCS010000011.1"/>
</dbReference>
<keyword evidence="3" id="KW-1185">Reference proteome</keyword>
<evidence type="ECO:0000313" key="3">
    <source>
        <dbReference type="Proteomes" id="UP000663992"/>
    </source>
</evidence>
<proteinExistence type="predicted"/>
<sequence>MPTLSQRKSGIERRRLPPEQDWLFRSLIAGSVVGWLLFVAAMLLFHYARPELQTGFMQALGINTEQGWHHSLTGWLLLTLVVTVLLSLVALFVRGRRSRRRNDGLWLNLMLLALLSASSLVWLLAFAG</sequence>
<evidence type="ECO:0000256" key="1">
    <source>
        <dbReference type="SAM" id="Phobius"/>
    </source>
</evidence>
<dbReference type="Proteomes" id="UP000663992">
    <property type="component" value="Unassembled WGS sequence"/>
</dbReference>
<protein>
    <recommendedName>
        <fullName evidence="4">DUF1634 domain-containing protein</fullName>
    </recommendedName>
</protein>
<accession>A0ABS3CUA4</accession>
<feature type="transmembrane region" description="Helical" evidence="1">
    <location>
        <begin position="22"/>
        <end position="48"/>
    </location>
</feature>
<comment type="caution">
    <text evidence="2">The sequence shown here is derived from an EMBL/GenBank/DDBJ whole genome shotgun (WGS) entry which is preliminary data.</text>
</comment>